<gene>
    <name evidence="5" type="ORF">LOX96_07235</name>
</gene>
<keyword evidence="6" id="KW-1185">Reference proteome</keyword>
<dbReference type="Proteomes" id="UP001139721">
    <property type="component" value="Unassembled WGS sequence"/>
</dbReference>
<reference evidence="5" key="1">
    <citation type="submission" date="2021-11" db="EMBL/GenBank/DDBJ databases">
        <title>Legionella maioricencis sp. nov., a new species isolated from hot water samples in Mallorca.</title>
        <authorList>
            <person name="Crespi S."/>
            <person name="Drasar V."/>
            <person name="Salva-Serra F."/>
            <person name="Jaen-Luchoro D."/>
            <person name="Pineiro-Iglesias B."/>
            <person name="Aliaga F."/>
            <person name="Fernandez-Juarez V."/>
            <person name="Coll G."/>
            <person name="Moore E.R.B."/>
            <person name="Bennasar-Figueras A."/>
        </authorList>
    </citation>
    <scope>NUCLEOTIDE SEQUENCE</scope>
    <source>
        <strain evidence="5">HCPI-6</strain>
    </source>
</reference>
<dbReference type="Pfam" id="PF02668">
    <property type="entry name" value="TauD"/>
    <property type="match status" value="1"/>
</dbReference>
<dbReference type="InterPro" id="IPR003819">
    <property type="entry name" value="TauD/TfdA-like"/>
</dbReference>
<keyword evidence="5" id="KW-0223">Dioxygenase</keyword>
<dbReference type="PANTHER" id="PTHR10696">
    <property type="entry name" value="GAMMA-BUTYROBETAINE HYDROXYLASE-RELATED"/>
    <property type="match status" value="1"/>
</dbReference>
<keyword evidence="2" id="KW-0560">Oxidoreductase</keyword>
<name>A0A9X2D005_9GAMM</name>
<dbReference type="Gene3D" id="3.60.130.10">
    <property type="entry name" value="Clavaminate synthase-like"/>
    <property type="match status" value="1"/>
</dbReference>
<sequence length="352" mass="40310">MNLETLIVPGMNVPMVVASSNKQAVNPTSLLSLISEHHAEIIGQLNQYGAVLFRGFACQDEAYFSQAIEACDLGSRCSTKDYDLPRTVLPNEIYTSSDFPGHIFLPLHHEKPRSKNPPNHIYFCCVTPAEQRGGTLFANAAAIWRDIPKKTQDKIIEYGVLYKQFFHGKTMKYSMLKNILGEKSVRSWSEYFGTEDKKTIEKKLAQSEVDWSWINKSNDLILLNRLPGALKHPVTHQILWFNASEYLNFYSNLLYSDLKALPFYKFIAMRYLMLKDSLPMVCHYGNGQAFSSDEIAEIKRIIQHHTCVFNWQKGDFMIVDNYTFMHGKEPHQGDRLLYSCMTQTPGETKLGL</sequence>
<dbReference type="PANTHER" id="PTHR10696:SF56">
    <property type="entry name" value="TAUD_TFDA-LIKE DOMAIN-CONTAINING PROTEIN"/>
    <property type="match status" value="1"/>
</dbReference>
<dbReference type="GO" id="GO:0016706">
    <property type="term" value="F:2-oxoglutarate-dependent dioxygenase activity"/>
    <property type="evidence" value="ECO:0007669"/>
    <property type="project" value="UniProtKB-ARBA"/>
</dbReference>
<evidence type="ECO:0000313" key="5">
    <source>
        <dbReference type="EMBL" id="MCL9683881.1"/>
    </source>
</evidence>
<keyword evidence="3" id="KW-0045">Antibiotic biosynthesis</keyword>
<dbReference type="InterPro" id="IPR050411">
    <property type="entry name" value="AlphaKG_dependent_hydroxylases"/>
</dbReference>
<protein>
    <submittedName>
        <fullName evidence="5">TauD/TfdA family dioxygenase</fullName>
    </submittedName>
</protein>
<comment type="cofactor">
    <cofactor evidence="1">
        <name>Fe(2+)</name>
        <dbReference type="ChEBI" id="CHEBI:29033"/>
    </cofactor>
</comment>
<dbReference type="EMBL" id="JAJKBJ010000006">
    <property type="protein sequence ID" value="MCL9683881.1"/>
    <property type="molecule type" value="Genomic_DNA"/>
</dbReference>
<dbReference type="SUPFAM" id="SSF51197">
    <property type="entry name" value="Clavaminate synthase-like"/>
    <property type="match status" value="1"/>
</dbReference>
<evidence type="ECO:0000256" key="3">
    <source>
        <dbReference type="ARBA" id="ARBA00023194"/>
    </source>
</evidence>
<accession>A0A9X2D005</accession>
<organism evidence="5 6">
    <name type="scientific">Legionella maioricensis</name>
    <dbReference type="NCBI Taxonomy" id="2896528"/>
    <lineage>
        <taxon>Bacteria</taxon>
        <taxon>Pseudomonadati</taxon>
        <taxon>Pseudomonadota</taxon>
        <taxon>Gammaproteobacteria</taxon>
        <taxon>Legionellales</taxon>
        <taxon>Legionellaceae</taxon>
        <taxon>Legionella</taxon>
    </lineage>
</organism>
<evidence type="ECO:0000313" key="6">
    <source>
        <dbReference type="Proteomes" id="UP001139721"/>
    </source>
</evidence>
<comment type="caution">
    <text evidence="5">The sequence shown here is derived from an EMBL/GenBank/DDBJ whole genome shotgun (WGS) entry which is preliminary data.</text>
</comment>
<dbReference type="AlphaFoldDB" id="A0A9X2D005"/>
<feature type="domain" description="TauD/TfdA-like" evidence="4">
    <location>
        <begin position="24"/>
        <end position="341"/>
    </location>
</feature>
<evidence type="ECO:0000259" key="4">
    <source>
        <dbReference type="Pfam" id="PF02668"/>
    </source>
</evidence>
<dbReference type="InterPro" id="IPR042098">
    <property type="entry name" value="TauD-like_sf"/>
</dbReference>
<dbReference type="GO" id="GO:0017000">
    <property type="term" value="P:antibiotic biosynthetic process"/>
    <property type="evidence" value="ECO:0007669"/>
    <property type="project" value="UniProtKB-KW"/>
</dbReference>
<dbReference type="RefSeq" id="WP_250420932.1">
    <property type="nucleotide sequence ID" value="NZ_JAJKBJ010000006.1"/>
</dbReference>
<proteinExistence type="predicted"/>
<evidence type="ECO:0000256" key="2">
    <source>
        <dbReference type="ARBA" id="ARBA00023002"/>
    </source>
</evidence>
<evidence type="ECO:0000256" key="1">
    <source>
        <dbReference type="ARBA" id="ARBA00001954"/>
    </source>
</evidence>